<dbReference type="Proteomes" id="UP000199039">
    <property type="component" value="Unassembled WGS sequence"/>
</dbReference>
<dbReference type="EMBL" id="FMYH01000004">
    <property type="protein sequence ID" value="SDC91596.1"/>
    <property type="molecule type" value="Genomic_DNA"/>
</dbReference>
<feature type="chain" id="PRO_5039011258" description="Lipoprotein" evidence="1">
    <location>
        <begin position="27"/>
        <end position="321"/>
    </location>
</feature>
<dbReference type="RefSeq" id="WP_139185805.1">
    <property type="nucleotide sequence ID" value="NZ_FMYH01000004.1"/>
</dbReference>
<name>A0A1G6QIP7_9MICO</name>
<dbReference type="STRING" id="1814289.SAMN05216410_2540"/>
<organism evidence="2 3">
    <name type="scientific">Sanguibacter gelidistatuariae</name>
    <dbReference type="NCBI Taxonomy" id="1814289"/>
    <lineage>
        <taxon>Bacteria</taxon>
        <taxon>Bacillati</taxon>
        <taxon>Actinomycetota</taxon>
        <taxon>Actinomycetes</taxon>
        <taxon>Micrococcales</taxon>
        <taxon>Sanguibacteraceae</taxon>
        <taxon>Sanguibacter</taxon>
    </lineage>
</organism>
<dbReference type="OrthoDB" id="5145655at2"/>
<accession>A0A1G6QIP7</accession>
<evidence type="ECO:0000313" key="2">
    <source>
        <dbReference type="EMBL" id="SDC91596.1"/>
    </source>
</evidence>
<keyword evidence="3" id="KW-1185">Reference proteome</keyword>
<keyword evidence="1" id="KW-0732">Signal</keyword>
<sequence length="321" mass="33149">MNTSLGGFVRVATTVVALAMAATVLAGCGEAAPLLPLDPVAGAPSEAQAQAQADRLVLMLAALEQRFTAEPTVKTVGLADDPEEVAPFLSADATVDEAPDALSRHFNLASQPLALIEAHAAYLEDIASAGPRPVTVDVEATDVDVVGTSPVGDPVARVVVETTYRYATGPDAVTSAEYAVSWASAVGGAVDAHGTAVQGPYFDGVRLTEILPLYDDAGRPALDSGLGEDSPSNAVHGYVRALTHGSSANVSALEGTVRSSEDFRAVLRDRLKSVGRYSVVEVPGARMGDTHVMFVIQEGVPGALRLDVTIGRDGPTVVPRL</sequence>
<gene>
    <name evidence="2" type="ORF">SAMN05216410_2540</name>
</gene>
<protein>
    <recommendedName>
        <fullName evidence="4">Lipoprotein</fullName>
    </recommendedName>
</protein>
<feature type="signal peptide" evidence="1">
    <location>
        <begin position="1"/>
        <end position="26"/>
    </location>
</feature>
<reference evidence="2 3" key="1">
    <citation type="submission" date="2016-09" db="EMBL/GenBank/DDBJ databases">
        <authorList>
            <person name="Capua I."/>
            <person name="De Benedictis P."/>
            <person name="Joannis T."/>
            <person name="Lombin L.H."/>
            <person name="Cattoli G."/>
        </authorList>
    </citation>
    <scope>NUCLEOTIDE SEQUENCE [LARGE SCALE GENOMIC DNA]</scope>
    <source>
        <strain evidence="2 3">ISLP-3</strain>
    </source>
</reference>
<evidence type="ECO:0000313" key="3">
    <source>
        <dbReference type="Proteomes" id="UP000199039"/>
    </source>
</evidence>
<evidence type="ECO:0008006" key="4">
    <source>
        <dbReference type="Google" id="ProtNLM"/>
    </source>
</evidence>
<evidence type="ECO:0000256" key="1">
    <source>
        <dbReference type="SAM" id="SignalP"/>
    </source>
</evidence>
<dbReference type="AlphaFoldDB" id="A0A1G6QIP7"/>
<proteinExistence type="predicted"/>